<dbReference type="Pfam" id="PF02624">
    <property type="entry name" value="YcaO"/>
    <property type="match status" value="1"/>
</dbReference>
<dbReference type="EMBL" id="FZMP01000046">
    <property type="protein sequence ID" value="SNQ59887.1"/>
    <property type="molecule type" value="Genomic_DNA"/>
</dbReference>
<dbReference type="PROSITE" id="PS51664">
    <property type="entry name" value="YCAO"/>
    <property type="match status" value="1"/>
</dbReference>
<evidence type="ECO:0000259" key="1">
    <source>
        <dbReference type="PROSITE" id="PS51664"/>
    </source>
</evidence>
<gene>
    <name evidence="2" type="ORF">MNV_140022</name>
</gene>
<dbReference type="OrthoDB" id="7433at2157"/>
<dbReference type="Gene3D" id="3.30.1330.230">
    <property type="match status" value="1"/>
</dbReference>
<evidence type="ECO:0000313" key="3">
    <source>
        <dbReference type="Proteomes" id="UP000218615"/>
    </source>
</evidence>
<reference evidence="3" key="1">
    <citation type="submission" date="2017-06" db="EMBL/GenBank/DDBJ databases">
        <authorList>
            <person name="Cremers G."/>
        </authorList>
    </citation>
    <scope>NUCLEOTIDE SEQUENCE [LARGE SCALE GENOMIC DNA]</scope>
</reference>
<evidence type="ECO:0000313" key="2">
    <source>
        <dbReference type="EMBL" id="SNQ59887.1"/>
    </source>
</evidence>
<feature type="domain" description="YcaO" evidence="1">
    <location>
        <begin position="72"/>
        <end position="412"/>
    </location>
</feature>
<dbReference type="STRING" id="1392998.ANME2D_01643"/>
<dbReference type="Proteomes" id="UP000218615">
    <property type="component" value="Unassembled WGS sequence"/>
</dbReference>
<dbReference type="NCBIfam" id="TIGR03266">
    <property type="entry name" value="methan_mark_1"/>
    <property type="match status" value="1"/>
</dbReference>
<dbReference type="RefSeq" id="WP_096204185.1">
    <property type="nucleotide sequence ID" value="NZ_FZMP01000046.1"/>
</dbReference>
<dbReference type="NCBIfam" id="TIGR00702">
    <property type="entry name" value="YcaO-type kinase domain"/>
    <property type="match status" value="1"/>
</dbReference>
<dbReference type="InterPro" id="IPR017667">
    <property type="entry name" value="Methan_mark_1"/>
</dbReference>
<sequence>MSKITLDPTIRYLEGTQRVFSPETTLEKTTKLLPNIGVTRIANITDLDRVGIPVFSAIRPSAAAGAISIYSGKGVSETNARISAIMESFERCLAEQPEVSINLSGIELNAERVVDTYESLSESYPTLYPGTLLLPQPVAEFTSLEWVMGYDIMNDVEVFVPANAVFHPYNPFNGNKLFRSNTNGLASGNTIEEAVLHGLLEVIERDALSIAEYTRNPGKQIELSESDGLNYELKRRMEEAGLKVKLWLLDSDVDIPTVVAALDDTVLKDPALMVMGAGAHLDPAIAITRALTEAAQSRVVQIHGAREDTDRERVVRTFGYEHMKKLNSYWYEELPPVRMDELEDSSSDTPAANIGTVLERLEGIADGAIIVDLSRGVEIPVIRAMIPMFEQYTLDRERKGERIKKRKKRVSR</sequence>
<name>A0A284VL23_9EURY</name>
<protein>
    <recommendedName>
        <fullName evidence="1">YcaO domain-containing protein</fullName>
    </recommendedName>
</protein>
<dbReference type="InterPro" id="IPR003776">
    <property type="entry name" value="YcaO-like_dom"/>
</dbReference>
<dbReference type="PANTHER" id="PTHR37809:SF1">
    <property type="entry name" value="RIBOSOMAL PROTEIN S12 METHYLTHIOTRANSFERASE ACCESSORY FACTOR YCAO"/>
    <property type="match status" value="1"/>
</dbReference>
<organism evidence="2 3">
    <name type="scientific">Candidatus Methanoperedens nitratireducens</name>
    <dbReference type="NCBI Taxonomy" id="1392998"/>
    <lineage>
        <taxon>Archaea</taxon>
        <taxon>Methanobacteriati</taxon>
        <taxon>Methanobacteriota</taxon>
        <taxon>Stenosarchaea group</taxon>
        <taxon>Methanomicrobia</taxon>
        <taxon>Methanosarcinales</taxon>
        <taxon>ANME-2 cluster</taxon>
        <taxon>Candidatus Methanoperedentaceae</taxon>
        <taxon>Candidatus Methanoperedens</taxon>
    </lineage>
</organism>
<keyword evidence="3" id="KW-1185">Reference proteome</keyword>
<proteinExistence type="predicted"/>
<accession>A0A284VL23</accession>
<dbReference type="PANTHER" id="PTHR37809">
    <property type="entry name" value="RIBOSOMAL PROTEIN S12 METHYLTHIOTRANSFERASE ACCESSORY FACTOR YCAO"/>
    <property type="match status" value="1"/>
</dbReference>
<dbReference type="AlphaFoldDB" id="A0A284VL23"/>